<comment type="caution">
    <text evidence="3">The sequence shown here is derived from an EMBL/GenBank/DDBJ whole genome shotgun (WGS) entry which is preliminary data.</text>
</comment>
<protein>
    <recommendedName>
        <fullName evidence="1">NYN domain-containing protein</fullName>
    </recommendedName>
</protein>
<evidence type="ECO:0000313" key="2">
    <source>
        <dbReference type="Araport" id="AT3G62460"/>
    </source>
</evidence>
<dbReference type="GO" id="GO:0010468">
    <property type="term" value="P:regulation of gene expression"/>
    <property type="evidence" value="ECO:0007669"/>
    <property type="project" value="InterPro"/>
</dbReference>
<organism evidence="3 4">
    <name type="scientific">Arabidopsis thaliana</name>
    <name type="common">Mouse-ear cress</name>
    <dbReference type="NCBI Taxonomy" id="3702"/>
    <lineage>
        <taxon>Eukaryota</taxon>
        <taxon>Viridiplantae</taxon>
        <taxon>Streptophyta</taxon>
        <taxon>Embryophyta</taxon>
        <taxon>Tracheophyta</taxon>
        <taxon>Spermatophyta</taxon>
        <taxon>Magnoliopsida</taxon>
        <taxon>eudicotyledons</taxon>
        <taxon>Gunneridae</taxon>
        <taxon>Pentapetalae</taxon>
        <taxon>rosids</taxon>
        <taxon>malvids</taxon>
        <taxon>Brassicales</taxon>
        <taxon>Brassicaceae</taxon>
        <taxon>Camelineae</taxon>
        <taxon>Arabidopsis</taxon>
    </lineage>
</organism>
<dbReference type="GO" id="GO:0004540">
    <property type="term" value="F:RNA nuclease activity"/>
    <property type="evidence" value="ECO:0007669"/>
    <property type="project" value="InterPro"/>
</dbReference>
<feature type="domain" description="NYN" evidence="1">
    <location>
        <begin position="58"/>
        <end position="167"/>
    </location>
</feature>
<proteinExistence type="predicted"/>
<accession>A0A384KNX8</accession>
<evidence type="ECO:0000313" key="4">
    <source>
        <dbReference type="Proteomes" id="UP000078284"/>
    </source>
</evidence>
<dbReference type="Araport" id="AT3G62460"/>
<dbReference type="CDD" id="cd10910">
    <property type="entry name" value="PIN_limkain_b1_N_like"/>
    <property type="match status" value="1"/>
</dbReference>
<dbReference type="SMR" id="A0A384KNX8"/>
<sequence length="200" mass="22473">MFLSQCRSCKPLLESRIPLLRLSLSKCLDQSFKTTASSEYGSKIPDALLGHRRLEDHKASVFWDVEDYKIPDGLSAGEVSKNINTAFAKMGYPGTVSIKAYADETNQRIQDKEFHSAGIELKRVPEGLKGKDHSRDIAVLTGMGVWITVNRDVSSSIMLISDSIYGFAVDEFKKVNHYVLWKKLSAKGKPIAQTRRYSKR</sequence>
<dbReference type="PANTHER" id="PTHR14379:SF7">
    <property type="entry name" value="ENDONUCLEASE OR GLYCOSYL HYDROLASE-RELATED"/>
    <property type="match status" value="1"/>
</dbReference>
<dbReference type="GeneID" id="825420"/>
<dbReference type="RefSeq" id="NP_191805.1">
    <property type="nucleotide sequence ID" value="NM_116111.4"/>
</dbReference>
<dbReference type="AlphaFoldDB" id="A0A384KNX8"/>
<dbReference type="ExpressionAtlas" id="A0A384KNX8">
    <property type="expression patterns" value="baseline and differential"/>
</dbReference>
<dbReference type="InterPro" id="IPR021139">
    <property type="entry name" value="NYN"/>
</dbReference>
<reference evidence="4" key="1">
    <citation type="journal article" date="2016" name="Proc. Natl. Acad. Sci. U.S.A.">
        <title>Chromosome-level assembly of Arabidopsis thaliana Ler reveals the extent of translocation and inversion polymorphisms.</title>
        <authorList>
            <person name="Zapata L."/>
            <person name="Ding J."/>
            <person name="Willing E.M."/>
            <person name="Hartwig B."/>
            <person name="Bezdan D."/>
            <person name="Jiao W.B."/>
            <person name="Patel V."/>
            <person name="Velikkakam James G."/>
            <person name="Koornneef M."/>
            <person name="Ossowski S."/>
            <person name="Schneeberger K."/>
        </authorList>
    </citation>
    <scope>NUCLEOTIDE SEQUENCE [LARGE SCALE GENOMIC DNA]</scope>
    <source>
        <strain evidence="4">cv. Landsberg erecta</strain>
    </source>
</reference>
<dbReference type="Pfam" id="PF01936">
    <property type="entry name" value="NYN"/>
    <property type="match status" value="1"/>
</dbReference>
<dbReference type="KEGG" id="ath:AT3G62460"/>
<evidence type="ECO:0000259" key="1">
    <source>
        <dbReference type="Pfam" id="PF01936"/>
    </source>
</evidence>
<dbReference type="GO" id="GO:0005777">
    <property type="term" value="C:peroxisome"/>
    <property type="evidence" value="ECO:0007669"/>
    <property type="project" value="InterPro"/>
</dbReference>
<dbReference type="InterPro" id="IPR024768">
    <property type="entry name" value="Marf1"/>
</dbReference>
<evidence type="ECO:0000313" key="3">
    <source>
        <dbReference type="EMBL" id="OAP06415.1"/>
    </source>
</evidence>
<dbReference type="Proteomes" id="UP000078284">
    <property type="component" value="Chromosome 3"/>
</dbReference>
<gene>
    <name evidence="2" type="ordered locus">At3g62460</name>
    <name evidence="3" type="ordered locus">AXX17_At3g56750</name>
</gene>
<name>A0A384KNX8_ARATH</name>
<dbReference type="EMBL" id="LUHQ01000003">
    <property type="protein sequence ID" value="OAP06415.1"/>
    <property type="molecule type" value="Genomic_DNA"/>
</dbReference>
<dbReference type="PANTHER" id="PTHR14379">
    <property type="entry name" value="LIMKAIN B LKAP"/>
    <property type="match status" value="1"/>
</dbReference>